<proteinExistence type="predicted"/>
<feature type="region of interest" description="Disordered" evidence="2">
    <location>
        <begin position="344"/>
        <end position="371"/>
    </location>
</feature>
<keyword evidence="5" id="KW-1185">Reference proteome</keyword>
<dbReference type="Gene3D" id="3.40.50.1820">
    <property type="entry name" value="alpha/beta hydrolase"/>
    <property type="match status" value="1"/>
</dbReference>
<evidence type="ECO:0000259" key="3">
    <source>
        <dbReference type="Pfam" id="PF00326"/>
    </source>
</evidence>
<feature type="compositionally biased region" description="Low complexity" evidence="2">
    <location>
        <begin position="344"/>
        <end position="365"/>
    </location>
</feature>
<dbReference type="SUPFAM" id="SSF53474">
    <property type="entry name" value="alpha/beta-Hydrolases"/>
    <property type="match status" value="1"/>
</dbReference>
<reference evidence="4 5" key="1">
    <citation type="submission" date="2024-09" db="EMBL/GenBank/DDBJ databases">
        <authorList>
            <person name="Sun Q."/>
            <person name="Mori K."/>
        </authorList>
    </citation>
    <scope>NUCLEOTIDE SEQUENCE [LARGE SCALE GENOMIC DNA]</scope>
    <source>
        <strain evidence="4 5">JCM 11683</strain>
    </source>
</reference>
<dbReference type="InterPro" id="IPR029058">
    <property type="entry name" value="AB_hydrolase_fold"/>
</dbReference>
<dbReference type="PANTHER" id="PTHR42776:SF4">
    <property type="entry name" value="ACYLAMINO-ACID-RELEASING ENZYME"/>
    <property type="match status" value="1"/>
</dbReference>
<gene>
    <name evidence="4" type="ORF">ACFFN1_10400</name>
</gene>
<dbReference type="RefSeq" id="WP_376840662.1">
    <property type="nucleotide sequence ID" value="NZ_JBHMAU010000066.1"/>
</dbReference>
<evidence type="ECO:0000256" key="1">
    <source>
        <dbReference type="ARBA" id="ARBA00022801"/>
    </source>
</evidence>
<organism evidence="4 5">
    <name type="scientific">Brevibacterium otitidis</name>
    <dbReference type="NCBI Taxonomy" id="53364"/>
    <lineage>
        <taxon>Bacteria</taxon>
        <taxon>Bacillati</taxon>
        <taxon>Actinomycetota</taxon>
        <taxon>Actinomycetes</taxon>
        <taxon>Micrococcales</taxon>
        <taxon>Brevibacteriaceae</taxon>
        <taxon>Brevibacterium</taxon>
    </lineage>
</organism>
<feature type="region of interest" description="Disordered" evidence="2">
    <location>
        <begin position="185"/>
        <end position="204"/>
    </location>
</feature>
<evidence type="ECO:0000313" key="5">
    <source>
        <dbReference type="Proteomes" id="UP001589707"/>
    </source>
</evidence>
<dbReference type="InterPro" id="IPR001375">
    <property type="entry name" value="Peptidase_S9_cat"/>
</dbReference>
<evidence type="ECO:0000313" key="4">
    <source>
        <dbReference type="EMBL" id="MFB9776805.1"/>
    </source>
</evidence>
<keyword evidence="1" id="KW-0378">Hydrolase</keyword>
<accession>A0ABV5X2Z4</accession>
<dbReference type="SUPFAM" id="SSF82171">
    <property type="entry name" value="DPP6 N-terminal domain-like"/>
    <property type="match status" value="1"/>
</dbReference>
<sequence length="681" mass="72494">MKPADITSLISCAEPVVTGDRLYCQLTRPDLDANTYRAQYLTRSLDAAAGEWTRATHGWSDSSLTITDSAFGFIRATGPNDTPQLFIGSPGAEARRVTDAQLGVSGFAFDPSGARVVWLARTPEEGRYGTDEDISADAEAPRHITAAAYLADGLGYRRDRVTQLYAADLTDPALTAVSVSGSEDVPAAEQLTEHSEDISDPQFSPSGRLSVIAGVEQPAAGVDLRSHLWLIGESGMERIDLGMLSVGAHQWLDDDRILFTGSELRASAIDFVAAVPGLFVHDLRTGDTTRLTCDETVELEGIAPVVADGCAYVVLTVAGSQRAARIPLDGPLVQLTDGALTHAEAASASGTESTPASGTESTPASGAGPALLTPPELVVTGLARHGERLIVTAATVTSPGEVFAVDAAGGLEQLSDFARSLVETPLPVVTPQPVTAPTPLGDVRGWVAIPEGEGPFPVILNIHGGPFAQYTEAVFDETQVLVGAGYAVVYSNPRGSNGRGRAWGRAVQGNMAEPAMADVLAILDAALAAHPELDGSRMGVQGGSYGGYLTAMTLNDTDRFAAGIVERGYLDPATFVGTSDIGRFFTEEYTGRDAERIAVQSPMTRLAQNNVPTFVIHSERDFRCPLEQAQRYYAELQRNGTYTELLIFPGESHGLSRTGRPRHRVQRFEHILRWWSTHLPA</sequence>
<comment type="caution">
    <text evidence="4">The sequence shown here is derived from an EMBL/GenBank/DDBJ whole genome shotgun (WGS) entry which is preliminary data.</text>
</comment>
<dbReference type="EMBL" id="JBHMAU010000066">
    <property type="protein sequence ID" value="MFB9776805.1"/>
    <property type="molecule type" value="Genomic_DNA"/>
</dbReference>
<dbReference type="Proteomes" id="UP001589707">
    <property type="component" value="Unassembled WGS sequence"/>
</dbReference>
<dbReference type="PANTHER" id="PTHR42776">
    <property type="entry name" value="SERINE PEPTIDASE S9 FAMILY MEMBER"/>
    <property type="match status" value="1"/>
</dbReference>
<name>A0ABV5X2Z4_9MICO</name>
<dbReference type="Pfam" id="PF00326">
    <property type="entry name" value="Peptidase_S9"/>
    <property type="match status" value="1"/>
</dbReference>
<protein>
    <submittedName>
        <fullName evidence="4">Prolyl oligopeptidase family serine peptidase</fullName>
    </submittedName>
</protein>
<feature type="domain" description="Peptidase S9 prolyl oligopeptidase catalytic" evidence="3">
    <location>
        <begin position="477"/>
        <end position="679"/>
    </location>
</feature>
<evidence type="ECO:0000256" key="2">
    <source>
        <dbReference type="SAM" id="MobiDB-lite"/>
    </source>
</evidence>